<organism evidence="3">
    <name type="scientific">Onchocerca flexuosa</name>
    <dbReference type="NCBI Taxonomy" id="387005"/>
    <lineage>
        <taxon>Eukaryota</taxon>
        <taxon>Metazoa</taxon>
        <taxon>Ecdysozoa</taxon>
        <taxon>Nematoda</taxon>
        <taxon>Chromadorea</taxon>
        <taxon>Rhabditida</taxon>
        <taxon>Spirurina</taxon>
        <taxon>Spiruromorpha</taxon>
        <taxon>Filarioidea</taxon>
        <taxon>Onchocercidae</taxon>
        <taxon>Onchocerca</taxon>
    </lineage>
</organism>
<evidence type="ECO:0000313" key="3">
    <source>
        <dbReference type="WBParaSite" id="OFLC_0000301701-mRNA-1"/>
    </source>
</evidence>
<gene>
    <name evidence="1" type="ORF">OFLC_LOCUS3018</name>
</gene>
<sequence length="152" mass="17904">MSGLRRRRTQITDQTVSEGDVEISSSLRQIFEKVTNEVMNRHIIPEFNRRTMEYQQWIFDEQKKAEQILKDGGYTLPRIRRINFCPDDFLNFLEMTNKDKRSNENEACYAVNGLTRQKVHLRSSSSRYWRTTSSPSIDDYNNLSPLSTGVLF</sequence>
<dbReference type="WBParaSite" id="OFLC_0000301701-mRNA-1">
    <property type="protein sequence ID" value="OFLC_0000301701-mRNA-1"/>
    <property type="gene ID" value="OFLC_0000301701"/>
</dbReference>
<dbReference type="EMBL" id="UZAJ01001891">
    <property type="protein sequence ID" value="VDO34984.1"/>
    <property type="molecule type" value="Genomic_DNA"/>
</dbReference>
<reference evidence="1 2" key="2">
    <citation type="submission" date="2018-11" db="EMBL/GenBank/DDBJ databases">
        <authorList>
            <consortium name="Pathogen Informatics"/>
        </authorList>
    </citation>
    <scope>NUCLEOTIDE SEQUENCE [LARGE SCALE GENOMIC DNA]</scope>
</reference>
<dbReference type="AlphaFoldDB" id="A0A183H6A7"/>
<proteinExistence type="predicted"/>
<protein>
    <submittedName>
        <fullName evidence="3">PDEase domain-containing protein</fullName>
    </submittedName>
</protein>
<accession>A0A183H6A7</accession>
<reference evidence="3" key="1">
    <citation type="submission" date="2016-06" db="UniProtKB">
        <authorList>
            <consortium name="WormBaseParasite"/>
        </authorList>
    </citation>
    <scope>IDENTIFICATION</scope>
</reference>
<name>A0A183H6A7_9BILA</name>
<evidence type="ECO:0000313" key="2">
    <source>
        <dbReference type="Proteomes" id="UP000267606"/>
    </source>
</evidence>
<dbReference type="STRING" id="387005.A0A183H6A7"/>
<dbReference type="Proteomes" id="UP000267606">
    <property type="component" value="Unassembled WGS sequence"/>
</dbReference>
<evidence type="ECO:0000313" key="1">
    <source>
        <dbReference type="EMBL" id="VDO34984.1"/>
    </source>
</evidence>
<keyword evidence="2" id="KW-1185">Reference proteome</keyword>